<evidence type="ECO:0000256" key="2">
    <source>
        <dbReference type="ARBA" id="ARBA00022833"/>
    </source>
</evidence>
<keyword evidence="3" id="KW-0805">Transcription regulation</keyword>
<gene>
    <name evidence="8" type="ORF">ASPGLDRAFT_647214</name>
</gene>
<evidence type="ECO:0000256" key="5">
    <source>
        <dbReference type="ARBA" id="ARBA00023163"/>
    </source>
</evidence>
<dbReference type="Pfam" id="PF11951">
    <property type="entry name" value="Fungal_trans_2"/>
    <property type="match status" value="1"/>
</dbReference>
<name>A0A1L9VCR8_ASPGL</name>
<dbReference type="InterPro" id="IPR021858">
    <property type="entry name" value="Fun_TF"/>
</dbReference>
<dbReference type="OrthoDB" id="2593732at2759"/>
<dbReference type="InterPro" id="IPR036864">
    <property type="entry name" value="Zn2-C6_fun-type_DNA-bd_sf"/>
</dbReference>
<dbReference type="AlphaFoldDB" id="A0A1L9VCR8"/>
<keyword evidence="9" id="KW-1185">Reference proteome</keyword>
<dbReference type="SUPFAM" id="SSF57701">
    <property type="entry name" value="Zn2/Cys6 DNA-binding domain"/>
    <property type="match status" value="1"/>
</dbReference>
<sequence length="428" mass="49185">MDSNTNLKKRKPHKKSRRGCQTCRTRRVKCDETLPSCNRCTRTGWKCQYPDPLSSPSSIPSFFPSRTFNTQREYQYFDFFRFQTVTDLSGWFSSYFWHRLVLQMSHSEGVVKRVAVALGALQMDGSYAGTDQRMALQYYNEALSGLRGLLGSTGMRSIDVALTTCILISCFEVFRRDYTAAQMHYTSGLEILKLWRGTKTYTTVDYPYPSRSQAVIPCYERALIEHFSLLETQIISFLQSRPGFAQDAVLFEQSISKIPIPMDFSTLNEAKETFILIMNTTMNLSTRAKNRLVFKTEDEPERDENSLFRHRETYNASVQFAAILRTLTGECQLALTQWMDAFDTLYRRIRSNMSVQETMSTSVLWLVYTVLYTLFARDFSKGEMGYDTPRHNVLPILHRDKMPPSRCQGYGTLRTLCSAVTGGLVEPG</sequence>
<dbReference type="PANTHER" id="PTHR36206">
    <property type="entry name" value="ASPERCRYPTIN BIOSYNTHESIS CLUSTER-SPECIFIC TRANSCRIPTION REGULATOR ATNN-RELATED"/>
    <property type="match status" value="1"/>
</dbReference>
<dbReference type="PROSITE" id="PS00463">
    <property type="entry name" value="ZN2_CY6_FUNGAL_1"/>
    <property type="match status" value="1"/>
</dbReference>
<keyword evidence="1" id="KW-0479">Metal-binding</keyword>
<dbReference type="InterPro" id="IPR001138">
    <property type="entry name" value="Zn2Cys6_DnaBD"/>
</dbReference>
<proteinExistence type="predicted"/>
<dbReference type="RefSeq" id="XP_022398404.1">
    <property type="nucleotide sequence ID" value="XM_022548811.1"/>
</dbReference>
<dbReference type="VEuPathDB" id="FungiDB:ASPGLDRAFT_647214"/>
<evidence type="ECO:0000313" key="8">
    <source>
        <dbReference type="EMBL" id="OJJ81706.1"/>
    </source>
</evidence>
<dbReference type="Proteomes" id="UP000184300">
    <property type="component" value="Unassembled WGS sequence"/>
</dbReference>
<evidence type="ECO:0000313" key="9">
    <source>
        <dbReference type="Proteomes" id="UP000184300"/>
    </source>
</evidence>
<dbReference type="CDD" id="cd00067">
    <property type="entry name" value="GAL4"/>
    <property type="match status" value="1"/>
</dbReference>
<organism evidence="8 9">
    <name type="scientific">Aspergillus glaucus CBS 516.65</name>
    <dbReference type="NCBI Taxonomy" id="1160497"/>
    <lineage>
        <taxon>Eukaryota</taxon>
        <taxon>Fungi</taxon>
        <taxon>Dikarya</taxon>
        <taxon>Ascomycota</taxon>
        <taxon>Pezizomycotina</taxon>
        <taxon>Eurotiomycetes</taxon>
        <taxon>Eurotiomycetidae</taxon>
        <taxon>Eurotiales</taxon>
        <taxon>Aspergillaceae</taxon>
        <taxon>Aspergillus</taxon>
        <taxon>Aspergillus subgen. Aspergillus</taxon>
    </lineage>
</organism>
<evidence type="ECO:0000256" key="3">
    <source>
        <dbReference type="ARBA" id="ARBA00023015"/>
    </source>
</evidence>
<dbReference type="GO" id="GO:0000981">
    <property type="term" value="F:DNA-binding transcription factor activity, RNA polymerase II-specific"/>
    <property type="evidence" value="ECO:0007669"/>
    <property type="project" value="InterPro"/>
</dbReference>
<dbReference type="SMART" id="SM00066">
    <property type="entry name" value="GAL4"/>
    <property type="match status" value="1"/>
</dbReference>
<dbReference type="GeneID" id="34465071"/>
<dbReference type="STRING" id="1160497.A0A1L9VCR8"/>
<dbReference type="GO" id="GO:0008270">
    <property type="term" value="F:zinc ion binding"/>
    <property type="evidence" value="ECO:0007669"/>
    <property type="project" value="InterPro"/>
</dbReference>
<reference evidence="9" key="1">
    <citation type="journal article" date="2017" name="Genome Biol.">
        <title>Comparative genomics reveals high biological diversity and specific adaptations in the industrially and medically important fungal genus Aspergillus.</title>
        <authorList>
            <person name="de Vries R.P."/>
            <person name="Riley R."/>
            <person name="Wiebenga A."/>
            <person name="Aguilar-Osorio G."/>
            <person name="Amillis S."/>
            <person name="Uchima C.A."/>
            <person name="Anderluh G."/>
            <person name="Asadollahi M."/>
            <person name="Askin M."/>
            <person name="Barry K."/>
            <person name="Battaglia E."/>
            <person name="Bayram O."/>
            <person name="Benocci T."/>
            <person name="Braus-Stromeyer S.A."/>
            <person name="Caldana C."/>
            <person name="Canovas D."/>
            <person name="Cerqueira G.C."/>
            <person name="Chen F."/>
            <person name="Chen W."/>
            <person name="Choi C."/>
            <person name="Clum A."/>
            <person name="Dos Santos R.A."/>
            <person name="Damasio A.R."/>
            <person name="Diallinas G."/>
            <person name="Emri T."/>
            <person name="Fekete E."/>
            <person name="Flipphi M."/>
            <person name="Freyberg S."/>
            <person name="Gallo A."/>
            <person name="Gournas C."/>
            <person name="Habgood R."/>
            <person name="Hainaut M."/>
            <person name="Harispe M.L."/>
            <person name="Henrissat B."/>
            <person name="Hilden K.S."/>
            <person name="Hope R."/>
            <person name="Hossain A."/>
            <person name="Karabika E."/>
            <person name="Karaffa L."/>
            <person name="Karanyi Z."/>
            <person name="Krasevec N."/>
            <person name="Kuo A."/>
            <person name="Kusch H."/>
            <person name="LaButti K."/>
            <person name="Lagendijk E.L."/>
            <person name="Lapidus A."/>
            <person name="Levasseur A."/>
            <person name="Lindquist E."/>
            <person name="Lipzen A."/>
            <person name="Logrieco A.F."/>
            <person name="MacCabe A."/>
            <person name="Maekelae M.R."/>
            <person name="Malavazi I."/>
            <person name="Melin P."/>
            <person name="Meyer V."/>
            <person name="Mielnichuk N."/>
            <person name="Miskei M."/>
            <person name="Molnar A.P."/>
            <person name="Mule G."/>
            <person name="Ngan C.Y."/>
            <person name="Orejas M."/>
            <person name="Orosz E."/>
            <person name="Ouedraogo J.P."/>
            <person name="Overkamp K.M."/>
            <person name="Park H.-S."/>
            <person name="Perrone G."/>
            <person name="Piumi F."/>
            <person name="Punt P.J."/>
            <person name="Ram A.F."/>
            <person name="Ramon A."/>
            <person name="Rauscher S."/>
            <person name="Record E."/>
            <person name="Riano-Pachon D.M."/>
            <person name="Robert V."/>
            <person name="Roehrig J."/>
            <person name="Ruller R."/>
            <person name="Salamov A."/>
            <person name="Salih N.S."/>
            <person name="Samson R.A."/>
            <person name="Sandor E."/>
            <person name="Sanguinetti M."/>
            <person name="Schuetze T."/>
            <person name="Sepcic K."/>
            <person name="Shelest E."/>
            <person name="Sherlock G."/>
            <person name="Sophianopoulou V."/>
            <person name="Squina F.M."/>
            <person name="Sun H."/>
            <person name="Susca A."/>
            <person name="Todd R.B."/>
            <person name="Tsang A."/>
            <person name="Unkles S.E."/>
            <person name="van de Wiele N."/>
            <person name="van Rossen-Uffink D."/>
            <person name="Oliveira J.V."/>
            <person name="Vesth T.C."/>
            <person name="Visser J."/>
            <person name="Yu J.-H."/>
            <person name="Zhou M."/>
            <person name="Andersen M.R."/>
            <person name="Archer D.B."/>
            <person name="Baker S.E."/>
            <person name="Benoit I."/>
            <person name="Brakhage A.A."/>
            <person name="Braus G.H."/>
            <person name="Fischer R."/>
            <person name="Frisvad J.C."/>
            <person name="Goldman G.H."/>
            <person name="Houbraken J."/>
            <person name="Oakley B."/>
            <person name="Pocsi I."/>
            <person name="Scazzocchio C."/>
            <person name="Seiboth B."/>
            <person name="vanKuyk P.A."/>
            <person name="Wortman J."/>
            <person name="Dyer P.S."/>
            <person name="Grigoriev I.V."/>
        </authorList>
    </citation>
    <scope>NUCLEOTIDE SEQUENCE [LARGE SCALE GENOMIC DNA]</scope>
    <source>
        <strain evidence="9">CBS 516.65</strain>
    </source>
</reference>
<keyword evidence="5" id="KW-0804">Transcription</keyword>
<keyword evidence="4" id="KW-0238">DNA-binding</keyword>
<accession>A0A1L9VCR8</accession>
<dbReference type="Gene3D" id="4.10.240.10">
    <property type="entry name" value="Zn(2)-C6 fungal-type DNA-binding domain"/>
    <property type="match status" value="1"/>
</dbReference>
<keyword evidence="2" id="KW-0862">Zinc</keyword>
<keyword evidence="6" id="KW-0539">Nucleus</keyword>
<dbReference type="GO" id="GO:0003677">
    <property type="term" value="F:DNA binding"/>
    <property type="evidence" value="ECO:0007669"/>
    <property type="project" value="UniProtKB-KW"/>
</dbReference>
<dbReference type="PROSITE" id="PS50048">
    <property type="entry name" value="ZN2_CY6_FUNGAL_2"/>
    <property type="match status" value="1"/>
</dbReference>
<evidence type="ECO:0000256" key="6">
    <source>
        <dbReference type="ARBA" id="ARBA00023242"/>
    </source>
</evidence>
<dbReference type="EMBL" id="KV878905">
    <property type="protein sequence ID" value="OJJ81706.1"/>
    <property type="molecule type" value="Genomic_DNA"/>
</dbReference>
<feature type="domain" description="Zn(2)-C6 fungal-type" evidence="7">
    <location>
        <begin position="19"/>
        <end position="49"/>
    </location>
</feature>
<dbReference type="InterPro" id="IPR052360">
    <property type="entry name" value="Transcr_Regulatory_Proteins"/>
</dbReference>
<dbReference type="PANTHER" id="PTHR36206:SF4">
    <property type="entry name" value="HYPOTHETICAL CONSERVED PROTEIN (EUROFUNG)-RELATED"/>
    <property type="match status" value="1"/>
</dbReference>
<evidence type="ECO:0000256" key="4">
    <source>
        <dbReference type="ARBA" id="ARBA00023125"/>
    </source>
</evidence>
<evidence type="ECO:0000259" key="7">
    <source>
        <dbReference type="PROSITE" id="PS50048"/>
    </source>
</evidence>
<dbReference type="Pfam" id="PF00172">
    <property type="entry name" value="Zn_clus"/>
    <property type="match status" value="1"/>
</dbReference>
<evidence type="ECO:0000256" key="1">
    <source>
        <dbReference type="ARBA" id="ARBA00022723"/>
    </source>
</evidence>
<protein>
    <recommendedName>
        <fullName evidence="7">Zn(2)-C6 fungal-type domain-containing protein</fullName>
    </recommendedName>
</protein>